<dbReference type="Pfam" id="PF01614">
    <property type="entry name" value="IclR_C"/>
    <property type="match status" value="1"/>
</dbReference>
<evidence type="ECO:0000256" key="2">
    <source>
        <dbReference type="ARBA" id="ARBA00023125"/>
    </source>
</evidence>
<dbReference type="PANTHER" id="PTHR30136:SF34">
    <property type="entry name" value="TRANSCRIPTIONAL REGULATOR"/>
    <property type="match status" value="1"/>
</dbReference>
<dbReference type="Gene3D" id="1.10.10.10">
    <property type="entry name" value="Winged helix-like DNA-binding domain superfamily/Winged helix DNA-binding domain"/>
    <property type="match status" value="1"/>
</dbReference>
<dbReference type="InterPro" id="IPR014757">
    <property type="entry name" value="Tscrpt_reg_IclR_C"/>
</dbReference>
<dbReference type="SUPFAM" id="SSF46785">
    <property type="entry name" value="Winged helix' DNA-binding domain"/>
    <property type="match status" value="1"/>
</dbReference>
<dbReference type="EMBL" id="CAJZAG010000007">
    <property type="protein sequence ID" value="CAG9177245.1"/>
    <property type="molecule type" value="Genomic_DNA"/>
</dbReference>
<evidence type="ECO:0000256" key="1">
    <source>
        <dbReference type="ARBA" id="ARBA00023015"/>
    </source>
</evidence>
<dbReference type="PROSITE" id="PS51077">
    <property type="entry name" value="HTH_ICLR"/>
    <property type="match status" value="1"/>
</dbReference>
<dbReference type="PROSITE" id="PS51078">
    <property type="entry name" value="ICLR_ED"/>
    <property type="match status" value="1"/>
</dbReference>
<feature type="domain" description="IclR-ED" evidence="5">
    <location>
        <begin position="76"/>
        <end position="260"/>
    </location>
</feature>
<sequence length="261" mass="28707">MSERPERTNTLFVQSLAKGLGLLEAFADRPGPLTLNELASICDMDRSAVQRMAHTLVALGYLERGANGKAFLPGKKILERTFDYLRSVPLLERATPLIVDLQKESGERVELSLFDDLTIIFALRRQTKRQTYTTTLIGRRLATIHTASGRAVMSHMSDEQVDDILARSTSQPLTRKAVTDHDQIRALVRQCRTDGYAVAAEESMLGEINLASAILDHEGRPIAAIDISGSLADWSIDDFARRFAPLLMSGTKALSGKPGLS</sequence>
<dbReference type="SMART" id="SM00346">
    <property type="entry name" value="HTH_ICLR"/>
    <property type="match status" value="1"/>
</dbReference>
<dbReference type="Proteomes" id="UP000706525">
    <property type="component" value="Unassembled WGS sequence"/>
</dbReference>
<organism evidence="6 7">
    <name type="scientific">Cupriavidus pampae</name>
    <dbReference type="NCBI Taxonomy" id="659251"/>
    <lineage>
        <taxon>Bacteria</taxon>
        <taxon>Pseudomonadati</taxon>
        <taxon>Pseudomonadota</taxon>
        <taxon>Betaproteobacteria</taxon>
        <taxon>Burkholderiales</taxon>
        <taxon>Burkholderiaceae</taxon>
        <taxon>Cupriavidus</taxon>
    </lineage>
</organism>
<dbReference type="SUPFAM" id="SSF55781">
    <property type="entry name" value="GAF domain-like"/>
    <property type="match status" value="1"/>
</dbReference>
<dbReference type="InterPro" id="IPR036390">
    <property type="entry name" value="WH_DNA-bd_sf"/>
</dbReference>
<name>A0ABN7YUY6_9BURK</name>
<keyword evidence="7" id="KW-1185">Reference proteome</keyword>
<dbReference type="InterPro" id="IPR029016">
    <property type="entry name" value="GAF-like_dom_sf"/>
</dbReference>
<comment type="caution">
    <text evidence="6">The sequence shown here is derived from an EMBL/GenBank/DDBJ whole genome shotgun (WGS) entry which is preliminary data.</text>
</comment>
<keyword evidence="1" id="KW-0805">Transcription regulation</keyword>
<dbReference type="InterPro" id="IPR036388">
    <property type="entry name" value="WH-like_DNA-bd_sf"/>
</dbReference>
<evidence type="ECO:0000259" key="4">
    <source>
        <dbReference type="PROSITE" id="PS51077"/>
    </source>
</evidence>
<dbReference type="Gene3D" id="3.30.450.40">
    <property type="match status" value="1"/>
</dbReference>
<dbReference type="PANTHER" id="PTHR30136">
    <property type="entry name" value="HELIX-TURN-HELIX TRANSCRIPTIONAL REGULATOR, ICLR FAMILY"/>
    <property type="match status" value="1"/>
</dbReference>
<reference evidence="6 7" key="1">
    <citation type="submission" date="2021-08" db="EMBL/GenBank/DDBJ databases">
        <authorList>
            <person name="Peeters C."/>
        </authorList>
    </citation>
    <scope>NUCLEOTIDE SEQUENCE [LARGE SCALE GENOMIC DNA]</scope>
    <source>
        <strain evidence="6 7">LMG 32289</strain>
    </source>
</reference>
<evidence type="ECO:0000313" key="7">
    <source>
        <dbReference type="Proteomes" id="UP000706525"/>
    </source>
</evidence>
<dbReference type="Pfam" id="PF09339">
    <property type="entry name" value="HTH_IclR"/>
    <property type="match status" value="1"/>
</dbReference>
<evidence type="ECO:0000259" key="5">
    <source>
        <dbReference type="PROSITE" id="PS51078"/>
    </source>
</evidence>
<dbReference type="InterPro" id="IPR005471">
    <property type="entry name" value="Tscrpt_reg_IclR_N"/>
</dbReference>
<proteinExistence type="predicted"/>
<feature type="domain" description="HTH iclR-type" evidence="4">
    <location>
        <begin position="13"/>
        <end position="75"/>
    </location>
</feature>
<dbReference type="InterPro" id="IPR050707">
    <property type="entry name" value="HTH_MetabolicPath_Reg"/>
</dbReference>
<evidence type="ECO:0000313" key="6">
    <source>
        <dbReference type="EMBL" id="CAG9177245.1"/>
    </source>
</evidence>
<keyword evidence="2" id="KW-0238">DNA-binding</keyword>
<gene>
    <name evidence="6" type="primary">pcaR_6</name>
    <name evidence="6" type="ORF">LMG32289_03756</name>
</gene>
<evidence type="ECO:0000256" key="3">
    <source>
        <dbReference type="ARBA" id="ARBA00023163"/>
    </source>
</evidence>
<keyword evidence="3" id="KW-0804">Transcription</keyword>
<dbReference type="RefSeq" id="WP_223990969.1">
    <property type="nucleotide sequence ID" value="NZ_CAJZAG010000007.1"/>
</dbReference>
<accession>A0ABN7YUY6</accession>
<protein>
    <submittedName>
        <fullName evidence="6">Pca regulon regulatory protein</fullName>
    </submittedName>
</protein>